<accession>A0A010T001</accession>
<evidence type="ECO:0000313" key="4">
    <source>
        <dbReference type="Proteomes" id="UP000022611"/>
    </source>
</evidence>
<name>A0A010T001_PSEFL</name>
<proteinExistence type="predicted"/>
<dbReference type="Gene3D" id="2.30.170.10">
    <property type="match status" value="1"/>
</dbReference>
<reference evidence="3 4" key="1">
    <citation type="journal article" date="2011" name="J. Bacteriol.">
        <title>Draft genome sequence of the polycyclic aromatic hydrocarbon-degrading, genetically engineered bioluminescent bioreporter Pseudomonas fluorescens HK44.</title>
        <authorList>
            <person name="Chauhan A."/>
            <person name="Layton A.C."/>
            <person name="Williams D.E."/>
            <person name="Smartt A.E."/>
            <person name="Ripp S."/>
            <person name="Karpinets T.V."/>
            <person name="Brown S.D."/>
            <person name="Sayler G.S."/>
        </authorList>
    </citation>
    <scope>NUCLEOTIDE SEQUENCE [LARGE SCALE GENOMIC DNA]</scope>
    <source>
        <strain evidence="3 4">HK44</strain>
    </source>
</reference>
<dbReference type="PATRIC" id="fig|1042209.11.peg.1220"/>
<dbReference type="RefSeq" id="WP_019689605.1">
    <property type="nucleotide sequence ID" value="NZ_AFOY02000004.1"/>
</dbReference>
<dbReference type="SUPFAM" id="SSF57868">
    <property type="entry name" value="Metallothionein"/>
    <property type="match status" value="1"/>
</dbReference>
<dbReference type="InterPro" id="IPR000518">
    <property type="entry name" value="Metalthion_fam14_prok"/>
</dbReference>
<sequence>MKATTCACPNCNCKLGEHSIVRHGKHYCCEGCAKHHEHGEACTSAGCQCAKGAHG</sequence>
<keyword evidence="2" id="KW-0480">Metal-thiolate cluster</keyword>
<evidence type="ECO:0000256" key="2">
    <source>
        <dbReference type="ARBA" id="ARBA00022851"/>
    </source>
</evidence>
<evidence type="ECO:0000256" key="1">
    <source>
        <dbReference type="ARBA" id="ARBA00022723"/>
    </source>
</evidence>
<gene>
    <name evidence="3" type="ORF">HK44_023375</name>
</gene>
<dbReference type="InterPro" id="IPR017854">
    <property type="entry name" value="Metalthion_dom_sf"/>
</dbReference>
<dbReference type="Pfam" id="PF02069">
    <property type="entry name" value="Metallothio_Pro"/>
    <property type="match status" value="1"/>
</dbReference>
<organism evidence="3 4">
    <name type="scientific">Pseudomonas fluorescens HK44</name>
    <dbReference type="NCBI Taxonomy" id="1042209"/>
    <lineage>
        <taxon>Bacteria</taxon>
        <taxon>Pseudomonadati</taxon>
        <taxon>Pseudomonadota</taxon>
        <taxon>Gammaproteobacteria</taxon>
        <taxon>Pseudomonadales</taxon>
        <taxon>Pseudomonadaceae</taxon>
        <taxon>Pseudomonas</taxon>
    </lineage>
</organism>
<evidence type="ECO:0000313" key="3">
    <source>
        <dbReference type="EMBL" id="EXF96248.1"/>
    </source>
</evidence>
<dbReference type="GO" id="GO:0046872">
    <property type="term" value="F:metal ion binding"/>
    <property type="evidence" value="ECO:0007669"/>
    <property type="project" value="UniProtKB-KW"/>
</dbReference>
<dbReference type="eggNOG" id="ENOG5031UI5">
    <property type="taxonomic scope" value="Bacteria"/>
</dbReference>
<dbReference type="HOGENOM" id="CLU_192999_1_1_6"/>
<dbReference type="EMBL" id="AFOY02000004">
    <property type="protein sequence ID" value="EXF96248.1"/>
    <property type="molecule type" value="Genomic_DNA"/>
</dbReference>
<protein>
    <submittedName>
        <fullName evidence="3">Metallothionein</fullName>
    </submittedName>
</protein>
<keyword evidence="1" id="KW-0479">Metal-binding</keyword>
<dbReference type="OrthoDB" id="468089at2"/>
<dbReference type="AlphaFoldDB" id="A0A010T001"/>
<comment type="caution">
    <text evidence="3">The sequence shown here is derived from an EMBL/GenBank/DDBJ whole genome shotgun (WGS) entry which is preliminary data.</text>
</comment>
<dbReference type="Proteomes" id="UP000022611">
    <property type="component" value="Unassembled WGS sequence"/>
</dbReference>